<accession>A0A084SM90</accession>
<proteinExistence type="predicted"/>
<evidence type="ECO:0000313" key="2">
    <source>
        <dbReference type="Proteomes" id="UP000028547"/>
    </source>
</evidence>
<gene>
    <name evidence="1" type="ORF">Q664_33940</name>
</gene>
<organism evidence="1 2">
    <name type="scientific">Archangium violaceum Cb vi76</name>
    <dbReference type="NCBI Taxonomy" id="1406225"/>
    <lineage>
        <taxon>Bacteria</taxon>
        <taxon>Pseudomonadati</taxon>
        <taxon>Myxococcota</taxon>
        <taxon>Myxococcia</taxon>
        <taxon>Myxococcales</taxon>
        <taxon>Cystobacterineae</taxon>
        <taxon>Archangiaceae</taxon>
        <taxon>Archangium</taxon>
    </lineage>
</organism>
<protein>
    <submittedName>
        <fullName evidence="1">Uncharacterized protein</fullName>
    </submittedName>
</protein>
<evidence type="ECO:0000313" key="1">
    <source>
        <dbReference type="EMBL" id="KFA89575.1"/>
    </source>
</evidence>
<comment type="caution">
    <text evidence="1">The sequence shown here is derived from an EMBL/GenBank/DDBJ whole genome shotgun (WGS) entry which is preliminary data.</text>
</comment>
<sequence length="190" mass="21766">MKFSAEQLLAIVSNYWPSEDPDVSYGLVRTPARERFDELWKRELQKIDQWRSFLDSFRAELPGFTLSDITAPVDASFRCGAYSTEDRQQTQCEWVVVGCLSILAPVYTVYGVQYTYDGGKRRHEVFFEPLPSEMRAPADLIASRIEARFEASALPRELAETPIPLYVEPRKPPDTTLFHALFIGDPERVP</sequence>
<dbReference type="RefSeq" id="WP_043404699.1">
    <property type="nucleotide sequence ID" value="NZ_JPMI01000237.1"/>
</dbReference>
<dbReference type="AlphaFoldDB" id="A0A084SM90"/>
<dbReference type="Proteomes" id="UP000028547">
    <property type="component" value="Unassembled WGS sequence"/>
</dbReference>
<dbReference type="EMBL" id="JPMI01000237">
    <property type="protein sequence ID" value="KFA89575.1"/>
    <property type="molecule type" value="Genomic_DNA"/>
</dbReference>
<name>A0A084SM90_9BACT</name>
<reference evidence="1 2" key="1">
    <citation type="submission" date="2014-07" db="EMBL/GenBank/DDBJ databases">
        <title>Draft Genome Sequence of Gephyronic Acid Producer, Cystobacter violaceus Strain Cb vi76.</title>
        <authorList>
            <person name="Stevens D.C."/>
            <person name="Young J."/>
            <person name="Carmichael R."/>
            <person name="Tan J."/>
            <person name="Taylor R.E."/>
        </authorList>
    </citation>
    <scope>NUCLEOTIDE SEQUENCE [LARGE SCALE GENOMIC DNA]</scope>
    <source>
        <strain evidence="1 2">Cb vi76</strain>
    </source>
</reference>